<dbReference type="AlphaFoldDB" id="A0A7I4Y7V3"/>
<accession>A0A7I4Y7V3</accession>
<dbReference type="InterPro" id="IPR013783">
    <property type="entry name" value="Ig-like_fold"/>
</dbReference>
<sequence>MPIVKSYEEYMKNRIFGDMPDEDLICRPRWLMFHSTNSYKNPCFGEITVMNRNPYPVAWCFKSKEKMMRIWHAYGVLQAGEHMEVTIYLISSDDWPREVVEYTGKRHKIVAECLKIPDYIRPSNNSEAARIAREIFHYSSMFNPLQRMYTKINLLLE</sequence>
<protein>
    <submittedName>
        <fullName evidence="2">MSP domain-containing protein</fullName>
    </submittedName>
</protein>
<reference evidence="2" key="1">
    <citation type="submission" date="2020-12" db="UniProtKB">
        <authorList>
            <consortium name="WormBaseParasite"/>
        </authorList>
    </citation>
    <scope>IDENTIFICATION</scope>
    <source>
        <strain evidence="2">MHco3</strain>
    </source>
</reference>
<dbReference type="Proteomes" id="UP000025227">
    <property type="component" value="Unplaced"/>
</dbReference>
<dbReference type="Gene3D" id="2.60.40.10">
    <property type="entry name" value="Immunoglobulins"/>
    <property type="match status" value="1"/>
</dbReference>
<proteinExistence type="predicted"/>
<evidence type="ECO:0000313" key="2">
    <source>
        <dbReference type="WBParaSite" id="HCON_00064760-00001"/>
    </source>
</evidence>
<keyword evidence="1" id="KW-1185">Reference proteome</keyword>
<dbReference type="OMA" id="YRISQYA"/>
<dbReference type="WBParaSite" id="HCON_00064760-00001">
    <property type="protein sequence ID" value="HCON_00064760-00001"/>
    <property type="gene ID" value="HCON_00064760"/>
</dbReference>
<evidence type="ECO:0000313" key="1">
    <source>
        <dbReference type="Proteomes" id="UP000025227"/>
    </source>
</evidence>
<organism evidence="1 2">
    <name type="scientific">Haemonchus contortus</name>
    <name type="common">Barber pole worm</name>
    <dbReference type="NCBI Taxonomy" id="6289"/>
    <lineage>
        <taxon>Eukaryota</taxon>
        <taxon>Metazoa</taxon>
        <taxon>Ecdysozoa</taxon>
        <taxon>Nematoda</taxon>
        <taxon>Chromadorea</taxon>
        <taxon>Rhabditida</taxon>
        <taxon>Rhabditina</taxon>
        <taxon>Rhabditomorpha</taxon>
        <taxon>Strongyloidea</taxon>
        <taxon>Trichostrongylidae</taxon>
        <taxon>Haemonchus</taxon>
    </lineage>
</organism>
<dbReference type="SUPFAM" id="SSF49354">
    <property type="entry name" value="PapD-like"/>
    <property type="match status" value="1"/>
</dbReference>
<dbReference type="InterPro" id="IPR008962">
    <property type="entry name" value="PapD-like_sf"/>
</dbReference>
<name>A0A7I4Y7V3_HAECO</name>
<dbReference type="OrthoDB" id="5783490at2759"/>